<dbReference type="PANTHER" id="PTHR43649:SF33">
    <property type="entry name" value="POLYGALACTURONAN_RHAMNOGALACTURONAN-BINDING PROTEIN YTCQ"/>
    <property type="match status" value="1"/>
</dbReference>
<dbReference type="Pfam" id="PF01547">
    <property type="entry name" value="SBP_bac_1"/>
    <property type="match status" value="1"/>
</dbReference>
<dbReference type="PANTHER" id="PTHR43649">
    <property type="entry name" value="ARABINOSE-BINDING PROTEIN-RELATED"/>
    <property type="match status" value="1"/>
</dbReference>
<accession>A0A1E3L609</accession>
<dbReference type="Gene3D" id="3.40.190.10">
    <property type="entry name" value="Periplasmic binding protein-like II"/>
    <property type="match status" value="2"/>
</dbReference>
<name>A0A1E3L609_9BACL</name>
<dbReference type="AlphaFoldDB" id="A0A1E3L609"/>
<organism evidence="7 8">
    <name type="scientific">Paenibacillus nuruki</name>
    <dbReference type="NCBI Taxonomy" id="1886670"/>
    <lineage>
        <taxon>Bacteria</taxon>
        <taxon>Bacillati</taxon>
        <taxon>Bacillota</taxon>
        <taxon>Bacilli</taxon>
        <taxon>Bacillales</taxon>
        <taxon>Paenibacillaceae</taxon>
        <taxon>Paenibacillus</taxon>
    </lineage>
</organism>
<gene>
    <name evidence="7" type="ORF">PTI45_01207</name>
</gene>
<evidence type="ECO:0000256" key="2">
    <source>
        <dbReference type="ARBA" id="ARBA00022729"/>
    </source>
</evidence>
<sequence>MKAKKVGKLVLVTVLAAGIAGCNSAGNGAQTSAPMEAEPNFTYTGKGPITAIKDAELSILATNAWTTNVDLAHAQIVQKITDNAGIKANWDLIPPQNYADAVNPRLAAGVDLPDIIYMPDQDQLMKYINSGIVIPIDELYEKYGVNLKKIYDQSPDVKASLTTPSGKMYYVPQQTLTKNYMPVFMVNERWLQTLGLQEPTTLDEFTEMLRQFKAKDPNGNGKADEIPMSMEPKFLEMAFGPVFGLDLSNQFYADDQGKVHFSYNEPAYKQYLTYLNSLYKEGLLGVDYASTTSDQVTSRISQNVTGATFNFSWYMSMVYSPLFKDYNPKEPIFKGILPLKGPNGDQFYVGRTPVSGIFGISRDSKNPALAFKFLDYAVSEEAQTYYTWGIKDDTYTEKDGKKQFTTKGQDNDYIQKLGIGPVNLPNIQSAESADALVPAWHSALDKKLESYIHPPFPFVYALPEEASTDSMSMPDITTYVEEMNFKFVSGSLGLDQFDDYINTLKSMNIDQVIANKQAQYDRYLAAQKK</sequence>
<dbReference type="Proteomes" id="UP000094578">
    <property type="component" value="Unassembled WGS sequence"/>
</dbReference>
<evidence type="ECO:0000313" key="8">
    <source>
        <dbReference type="Proteomes" id="UP000094578"/>
    </source>
</evidence>
<evidence type="ECO:0000256" key="3">
    <source>
        <dbReference type="ARBA" id="ARBA00023136"/>
    </source>
</evidence>
<evidence type="ECO:0000256" key="1">
    <source>
        <dbReference type="ARBA" id="ARBA00022475"/>
    </source>
</evidence>
<proteinExistence type="predicted"/>
<dbReference type="PROSITE" id="PS51257">
    <property type="entry name" value="PROKAR_LIPOPROTEIN"/>
    <property type="match status" value="1"/>
</dbReference>
<dbReference type="InterPro" id="IPR050490">
    <property type="entry name" value="Bact_solute-bd_prot1"/>
</dbReference>
<keyword evidence="2 6" id="KW-0732">Signal</keyword>
<dbReference type="EMBL" id="MDER01000031">
    <property type="protein sequence ID" value="ODP29198.1"/>
    <property type="molecule type" value="Genomic_DNA"/>
</dbReference>
<dbReference type="PATRIC" id="fig|1886670.3.peg.1231"/>
<keyword evidence="8" id="KW-1185">Reference proteome</keyword>
<keyword evidence="1" id="KW-1003">Cell membrane</keyword>
<keyword evidence="3" id="KW-0472">Membrane</keyword>
<evidence type="ECO:0000313" key="7">
    <source>
        <dbReference type="EMBL" id="ODP29198.1"/>
    </source>
</evidence>
<dbReference type="SUPFAM" id="SSF53850">
    <property type="entry name" value="Periplasmic binding protein-like II"/>
    <property type="match status" value="1"/>
</dbReference>
<dbReference type="InterPro" id="IPR006059">
    <property type="entry name" value="SBP"/>
</dbReference>
<evidence type="ECO:0000256" key="5">
    <source>
        <dbReference type="ARBA" id="ARBA00023288"/>
    </source>
</evidence>
<evidence type="ECO:0000256" key="4">
    <source>
        <dbReference type="ARBA" id="ARBA00023139"/>
    </source>
</evidence>
<reference evidence="7 8" key="1">
    <citation type="submission" date="2016-08" db="EMBL/GenBank/DDBJ databases">
        <title>Genome sequencing of Paenibacillus sp. TI45-13ar, isolated from Korean traditional nuruk.</title>
        <authorList>
            <person name="Kim S.-J."/>
        </authorList>
    </citation>
    <scope>NUCLEOTIDE SEQUENCE [LARGE SCALE GENOMIC DNA]</scope>
    <source>
        <strain evidence="7 8">TI45-13ar</strain>
    </source>
</reference>
<keyword evidence="4" id="KW-0564">Palmitate</keyword>
<feature type="chain" id="PRO_5009131442" evidence="6">
    <location>
        <begin position="26"/>
        <end position="529"/>
    </location>
</feature>
<keyword evidence="5 7" id="KW-0449">Lipoprotein</keyword>
<comment type="caution">
    <text evidence="7">The sequence shown here is derived from an EMBL/GenBank/DDBJ whole genome shotgun (WGS) entry which is preliminary data.</text>
</comment>
<evidence type="ECO:0000256" key="6">
    <source>
        <dbReference type="SAM" id="SignalP"/>
    </source>
</evidence>
<feature type="signal peptide" evidence="6">
    <location>
        <begin position="1"/>
        <end position="25"/>
    </location>
</feature>
<dbReference type="RefSeq" id="WP_083243379.1">
    <property type="nucleotide sequence ID" value="NZ_MDER01000031.1"/>
</dbReference>
<protein>
    <submittedName>
        <fullName evidence="7">Lipoprotein LipO</fullName>
    </submittedName>
</protein>
<dbReference type="STRING" id="1886670.PTI45_01207"/>